<evidence type="ECO:0000313" key="2">
    <source>
        <dbReference type="EMBL" id="CEM31667.1"/>
    </source>
</evidence>
<dbReference type="GO" id="GO:0019674">
    <property type="term" value="P:NAD+ metabolic process"/>
    <property type="evidence" value="ECO:0007669"/>
    <property type="project" value="InterPro"/>
</dbReference>
<feature type="compositionally biased region" description="Polar residues" evidence="1">
    <location>
        <begin position="277"/>
        <end position="287"/>
    </location>
</feature>
<gene>
    <name evidence="2" type="ORF">Vbra_22355</name>
</gene>
<dbReference type="Gene3D" id="2.60.200.30">
    <property type="entry name" value="Probable inorganic polyphosphate/atp-NAD kinase, domain 2"/>
    <property type="match status" value="1"/>
</dbReference>
<feature type="region of interest" description="Disordered" evidence="1">
    <location>
        <begin position="272"/>
        <end position="310"/>
    </location>
</feature>
<dbReference type="PhylomeDB" id="A0A0G4GN95"/>
<dbReference type="Gene3D" id="3.40.50.10330">
    <property type="entry name" value="Probable inorganic polyphosphate/atp-NAD kinase, domain 1"/>
    <property type="match status" value="1"/>
</dbReference>
<dbReference type="FunCoup" id="A0A0G4GN95">
    <property type="interactions" value="100"/>
</dbReference>
<dbReference type="AlphaFoldDB" id="A0A0G4GN95"/>
<dbReference type="EMBL" id="CDMY01000734">
    <property type="protein sequence ID" value="CEM31667.1"/>
    <property type="molecule type" value="Genomic_DNA"/>
</dbReference>
<feature type="region of interest" description="Disordered" evidence="1">
    <location>
        <begin position="38"/>
        <end position="85"/>
    </location>
</feature>
<sequence length="513" mass="56519">MSMLGCVVAHRLLTRAAGGISIVSRRQLRGRMSIDKHRCSPTNMCQDRGMHHSSPTALSPAYPPPDLKEREAPTSASEHNTDDSAVLSHSEDIMNGVPTKDSFASLPPEWPPPRAPLCRVLLVDKLTRYEAYLREHHAQCEKARVKFPNMYKTYVIHRRSSELIQKLLHQNGVEVTVYKSLSRSIEMSQLAEFDAVISAGGDGTFLDAASLISPISGTGHLPLFGLNTDPERSEGRLLMNKEGESIESAVQRILEGDYTRLNRQRIHITIKSDGSPLGSTSPRSVTMATSPSHAHATHHPSPQTTPPSTCYPAAAVEKRASSEDGQMMMWMMLSHRPLNDVMVAALEAMPTVYCEVKVDDREPERQKHSGIIICTGTGSTAWAYNVSKVRPSVVEHVLEAFADSQSSNPEAQSAIRQALSNGGRDMVDEVTEAVNSTLVFDPEVPLLRWTIREPIENRVFQVSKSSGHAHRVSVRPLSAPLYLFLDGLTTIPLNIDQTAYFTVDPQDALHTAL</sequence>
<evidence type="ECO:0000256" key="1">
    <source>
        <dbReference type="SAM" id="MobiDB-lite"/>
    </source>
</evidence>
<evidence type="ECO:0008006" key="4">
    <source>
        <dbReference type="Google" id="ProtNLM"/>
    </source>
</evidence>
<name>A0A0G4GN95_VITBC</name>
<dbReference type="GO" id="GO:0003951">
    <property type="term" value="F:NAD+ kinase activity"/>
    <property type="evidence" value="ECO:0007669"/>
    <property type="project" value="InterPro"/>
</dbReference>
<dbReference type="InterPro" id="IPR017438">
    <property type="entry name" value="ATP-NAD_kinase_N"/>
</dbReference>
<dbReference type="PANTHER" id="PTHR13158:SF5">
    <property type="entry name" value="NAD KINASE 2, MITOCHONDRIAL"/>
    <property type="match status" value="1"/>
</dbReference>
<dbReference type="GO" id="GO:0005739">
    <property type="term" value="C:mitochondrion"/>
    <property type="evidence" value="ECO:0007669"/>
    <property type="project" value="TreeGrafter"/>
</dbReference>
<dbReference type="InParanoid" id="A0A0G4GN95"/>
<dbReference type="OrthoDB" id="185618at2759"/>
<keyword evidence="3" id="KW-1185">Reference proteome</keyword>
<organism evidence="2 3">
    <name type="scientific">Vitrella brassicaformis (strain CCMP3155)</name>
    <dbReference type="NCBI Taxonomy" id="1169540"/>
    <lineage>
        <taxon>Eukaryota</taxon>
        <taxon>Sar</taxon>
        <taxon>Alveolata</taxon>
        <taxon>Colpodellida</taxon>
        <taxon>Vitrellaceae</taxon>
        <taxon>Vitrella</taxon>
    </lineage>
</organism>
<dbReference type="OMA" id="WHFNINK"/>
<accession>A0A0G4GN95</accession>
<dbReference type="PANTHER" id="PTHR13158">
    <property type="match status" value="1"/>
</dbReference>
<dbReference type="InterPro" id="IPR016064">
    <property type="entry name" value="NAD/diacylglycerol_kinase_sf"/>
</dbReference>
<dbReference type="STRING" id="1169540.A0A0G4GN95"/>
<protein>
    <recommendedName>
        <fullName evidence="4">NAD(+) kinase</fullName>
    </recommendedName>
</protein>
<proteinExistence type="predicted"/>
<dbReference type="SUPFAM" id="SSF111331">
    <property type="entry name" value="NAD kinase/diacylglycerol kinase-like"/>
    <property type="match status" value="1"/>
</dbReference>
<dbReference type="InterPro" id="IPR017437">
    <property type="entry name" value="ATP-NAD_kinase_PpnK-typ_C"/>
</dbReference>
<feature type="compositionally biased region" description="Low complexity" evidence="1">
    <location>
        <begin position="288"/>
        <end position="308"/>
    </location>
</feature>
<evidence type="ECO:0000313" key="3">
    <source>
        <dbReference type="Proteomes" id="UP000041254"/>
    </source>
</evidence>
<dbReference type="Proteomes" id="UP000041254">
    <property type="component" value="Unassembled WGS sequence"/>
</dbReference>
<dbReference type="VEuPathDB" id="CryptoDB:Vbra_22355"/>
<reference evidence="2 3" key="1">
    <citation type="submission" date="2014-11" db="EMBL/GenBank/DDBJ databases">
        <authorList>
            <person name="Zhu J."/>
            <person name="Qi W."/>
            <person name="Song R."/>
        </authorList>
    </citation>
    <scope>NUCLEOTIDE SEQUENCE [LARGE SCALE GENOMIC DNA]</scope>
</reference>